<accession>A0AA35L892</accession>
<protein>
    <submittedName>
        <fullName evidence="2">Uncharacterized protein</fullName>
    </submittedName>
</protein>
<evidence type="ECO:0000313" key="3">
    <source>
        <dbReference type="Proteomes" id="UP001178461"/>
    </source>
</evidence>
<keyword evidence="3" id="KW-1185">Reference proteome</keyword>
<sequence length="346" mass="38574">MAAQSCLQSRAQRSSARPSGAGAPNGRAELPAIPEVHGILPKSKTKGIDFCGVDEYYYIVCSDLGCYLRSTDFHQGKDLDIFGHHNSVRGGDHYLAHSDDLFYVIKGDSYRRVTDLSKDSDSVVSTLHHNCQNGDHYFSHDKYFYIIFKKKGVYRRVTNMHEDLNPVQNALHPKVKDDANPSTFSFHASVLNFLPGGMSINYGKAFGVWQPVKTVSNNVKVSVVWEQQIVSKVGYVKKEMHSMEHNWKLSSTVTVGASGLTKLLLTAQIFLTAEYGGEKIDSKDETWSEETDVSEKVGFTLPPNTNIHFWQYKLGLGKDDVLYCRDLAFTDNSNPPTFVPLPPAAA</sequence>
<feature type="compositionally biased region" description="Low complexity" evidence="1">
    <location>
        <begin position="1"/>
        <end position="28"/>
    </location>
</feature>
<evidence type="ECO:0000256" key="1">
    <source>
        <dbReference type="SAM" id="MobiDB-lite"/>
    </source>
</evidence>
<gene>
    <name evidence="2" type="ORF">PODLI_1B011226</name>
</gene>
<dbReference type="AlphaFoldDB" id="A0AA35L892"/>
<dbReference type="EMBL" id="OX395138">
    <property type="protein sequence ID" value="CAI5791146.1"/>
    <property type="molecule type" value="Genomic_DNA"/>
</dbReference>
<reference evidence="2" key="1">
    <citation type="submission" date="2022-12" db="EMBL/GenBank/DDBJ databases">
        <authorList>
            <person name="Alioto T."/>
            <person name="Alioto T."/>
            <person name="Gomez Garrido J."/>
        </authorList>
    </citation>
    <scope>NUCLEOTIDE SEQUENCE</scope>
</reference>
<feature type="region of interest" description="Disordered" evidence="1">
    <location>
        <begin position="1"/>
        <end position="29"/>
    </location>
</feature>
<proteinExistence type="predicted"/>
<name>A0AA35L892_9SAUR</name>
<dbReference type="Proteomes" id="UP001178461">
    <property type="component" value="Chromosome 13"/>
</dbReference>
<organism evidence="2 3">
    <name type="scientific">Podarcis lilfordi</name>
    <name type="common">Lilford's wall lizard</name>
    <dbReference type="NCBI Taxonomy" id="74358"/>
    <lineage>
        <taxon>Eukaryota</taxon>
        <taxon>Metazoa</taxon>
        <taxon>Chordata</taxon>
        <taxon>Craniata</taxon>
        <taxon>Vertebrata</taxon>
        <taxon>Euteleostomi</taxon>
        <taxon>Lepidosauria</taxon>
        <taxon>Squamata</taxon>
        <taxon>Bifurcata</taxon>
        <taxon>Unidentata</taxon>
        <taxon>Episquamata</taxon>
        <taxon>Laterata</taxon>
        <taxon>Lacertibaenia</taxon>
        <taxon>Lacertidae</taxon>
        <taxon>Podarcis</taxon>
    </lineage>
</organism>
<evidence type="ECO:0000313" key="2">
    <source>
        <dbReference type="EMBL" id="CAI5791146.1"/>
    </source>
</evidence>